<dbReference type="EMBL" id="MFJJ01000041">
    <property type="protein sequence ID" value="OGG13614.1"/>
    <property type="molecule type" value="Genomic_DNA"/>
</dbReference>
<proteinExistence type="predicted"/>
<name>A0A1F5ZMR7_9BACT</name>
<gene>
    <name evidence="1" type="ORF">A2875_00415</name>
</gene>
<comment type="caution">
    <text evidence="1">The sequence shown here is derived from an EMBL/GenBank/DDBJ whole genome shotgun (WGS) entry which is preliminary data.</text>
</comment>
<dbReference type="Proteomes" id="UP000177416">
    <property type="component" value="Unassembled WGS sequence"/>
</dbReference>
<evidence type="ECO:0000313" key="2">
    <source>
        <dbReference type="Proteomes" id="UP000177416"/>
    </source>
</evidence>
<evidence type="ECO:0000313" key="1">
    <source>
        <dbReference type="EMBL" id="OGG13614.1"/>
    </source>
</evidence>
<organism evidence="1 2">
    <name type="scientific">Candidatus Gottesmanbacteria bacterium RIFCSPHIGHO2_01_FULL_46_14</name>
    <dbReference type="NCBI Taxonomy" id="1798380"/>
    <lineage>
        <taxon>Bacteria</taxon>
        <taxon>Candidatus Gottesmaniibacteriota</taxon>
    </lineage>
</organism>
<sequence length="59" mass="6766">MIKTLLATLGLGFPSIRHPADRGERKSPVVTERERFERDVKDQFLKLKEKGLSIPVFTL</sequence>
<dbReference type="AlphaFoldDB" id="A0A1F5ZMR7"/>
<accession>A0A1F5ZMR7</accession>
<reference evidence="1 2" key="1">
    <citation type="journal article" date="2016" name="Nat. Commun.">
        <title>Thousands of microbial genomes shed light on interconnected biogeochemical processes in an aquifer system.</title>
        <authorList>
            <person name="Anantharaman K."/>
            <person name="Brown C.T."/>
            <person name="Hug L.A."/>
            <person name="Sharon I."/>
            <person name="Castelle C.J."/>
            <person name="Probst A.J."/>
            <person name="Thomas B.C."/>
            <person name="Singh A."/>
            <person name="Wilkins M.J."/>
            <person name="Karaoz U."/>
            <person name="Brodie E.L."/>
            <person name="Williams K.H."/>
            <person name="Hubbard S.S."/>
            <person name="Banfield J.F."/>
        </authorList>
    </citation>
    <scope>NUCLEOTIDE SEQUENCE [LARGE SCALE GENOMIC DNA]</scope>
</reference>
<protein>
    <submittedName>
        <fullName evidence="1">Uncharacterized protein</fullName>
    </submittedName>
</protein>